<evidence type="ECO:0000313" key="1">
    <source>
        <dbReference type="EMBL" id="EEW26834.1"/>
    </source>
</evidence>
<dbReference type="AlphaFoldDB" id="C8RW91"/>
<gene>
    <name evidence="1" type="ORF">Rsw2DRAFT_0069</name>
</gene>
<dbReference type="Pfam" id="PF13704">
    <property type="entry name" value="Glyco_tranf_2_4"/>
    <property type="match status" value="1"/>
</dbReference>
<dbReference type="SUPFAM" id="SSF53448">
    <property type="entry name" value="Nucleotide-diphospho-sugar transferases"/>
    <property type="match status" value="1"/>
</dbReference>
<name>C8RW91_9RHOB</name>
<proteinExistence type="predicted"/>
<dbReference type="eggNOG" id="COG0463">
    <property type="taxonomic scope" value="Bacteria"/>
</dbReference>
<organism evidence="1 2">
    <name type="scientific">Rhodobacter ferrooxidans</name>
    <dbReference type="NCBI Taxonomy" id="371731"/>
    <lineage>
        <taxon>Bacteria</taxon>
        <taxon>Pseudomonadati</taxon>
        <taxon>Pseudomonadota</taxon>
        <taxon>Alphaproteobacteria</taxon>
        <taxon>Rhodobacterales</taxon>
        <taxon>Rhodobacter group</taxon>
        <taxon>Rhodobacter</taxon>
    </lineage>
</organism>
<sequence>MRNEGPFLLEWVCWYRQIGFTDIVVVTNDCTDHSPDLLDALQSAGWVTHLRCDVPAGQRITPRKLKAAKLHPAVAGADWLLVCDVDEFLVIHSGEGRISDLLPTADPGFLAMAINWKVFGTGGRQNWAEGLVHRQFQRAGLLADPISRWVKVLHRQPGWFGALGEHGPKRLAPAKVGAPGCGMVNCDGVAVPDWPPAGTGYLRKLPRALASHTAAQMNHYMLRSEESFALKRGTLSPVSLSDRYNDSYYNSTNRNEQRDAAALRQAAVFDAVHAQAMALPGVALLHQHCCLDYLAQLCAKAGRPVADDPRHAYHLRAMLEGPAA</sequence>
<evidence type="ECO:0000313" key="2">
    <source>
        <dbReference type="Proteomes" id="UP000010121"/>
    </source>
</evidence>
<dbReference type="Proteomes" id="UP000010121">
    <property type="component" value="Unassembled WGS sequence"/>
</dbReference>
<protein>
    <recommendedName>
        <fullName evidence="3">Glycosyl transferase family 2</fullName>
    </recommendedName>
</protein>
<dbReference type="InterPro" id="IPR029044">
    <property type="entry name" value="Nucleotide-diphossugar_trans"/>
</dbReference>
<reference evidence="1 2" key="1">
    <citation type="submission" date="2009-08" db="EMBL/GenBank/DDBJ databases">
        <title>The draft genome of Rhodobacter sp. SW2.</title>
        <authorList>
            <consortium name="US DOE Joint Genome Institute (JGI-PGF)"/>
            <person name="Lucas S."/>
            <person name="Copeland A."/>
            <person name="Lapidus A."/>
            <person name="Glavina del Rio T."/>
            <person name="Tice H."/>
            <person name="Bruce D."/>
            <person name="Goodwin L."/>
            <person name="Pitluck S."/>
            <person name="Larimer F."/>
            <person name="Land M.L."/>
            <person name="Hauser L."/>
            <person name="Emerson D."/>
        </authorList>
    </citation>
    <scope>NUCLEOTIDE SEQUENCE [LARGE SCALE GENOMIC DNA]</scope>
    <source>
        <strain evidence="1 2">SW2</strain>
    </source>
</reference>
<comment type="caution">
    <text evidence="1">The sequence shown here is derived from an EMBL/GenBank/DDBJ whole genome shotgun (WGS) entry which is preliminary data.</text>
</comment>
<keyword evidence="2" id="KW-1185">Reference proteome</keyword>
<dbReference type="STRING" id="371731.Rsw2DRAFT_0069"/>
<dbReference type="EMBL" id="ACYY01000001">
    <property type="protein sequence ID" value="EEW26834.1"/>
    <property type="molecule type" value="Genomic_DNA"/>
</dbReference>
<evidence type="ECO:0008006" key="3">
    <source>
        <dbReference type="Google" id="ProtNLM"/>
    </source>
</evidence>
<accession>C8RW91</accession>